<sequence>MTPRRSSELDISPPSPFRVPTPPEQSPTGGGQNRRKKSREEKDSFLSSIFGSHSRPSSPSYDPSLQSMNNLAARSSKRSGLVRKLSAGNVKSGLLLPDEDEPRRKSFDSNMNARYGYFPPEEIAPFAYQTVIPADNRKGSSTTLSSNSDTSSYRIAHRRTKSSDSDSALDSSSVYSFISNTSTNQTGKEKEKKTIFPRWFSRKNPKDKETSEGIQRKNSDAETYTHPNLVVTPFERDDFTPTTPVYSRSTSSTGKNEKSDHIPWRLKKGHSGRRKVMSNFLF</sequence>
<evidence type="ECO:0000256" key="1">
    <source>
        <dbReference type="SAM" id="MobiDB-lite"/>
    </source>
</evidence>
<dbReference type="OrthoDB" id="10584609at2759"/>
<feature type="compositionally biased region" description="Pro residues" evidence="1">
    <location>
        <begin position="13"/>
        <end position="25"/>
    </location>
</feature>
<feature type="region of interest" description="Disordered" evidence="1">
    <location>
        <begin position="200"/>
        <end position="222"/>
    </location>
</feature>
<evidence type="ECO:0000313" key="2">
    <source>
        <dbReference type="EMBL" id="RIA93840.1"/>
    </source>
</evidence>
<dbReference type="AlphaFoldDB" id="A0A397T688"/>
<feature type="region of interest" description="Disordered" evidence="1">
    <location>
        <begin position="234"/>
        <end position="263"/>
    </location>
</feature>
<dbReference type="EMBL" id="QKYT01000095">
    <property type="protein sequence ID" value="RIA93840.1"/>
    <property type="molecule type" value="Genomic_DNA"/>
</dbReference>
<feature type="region of interest" description="Disordered" evidence="1">
    <location>
        <begin position="136"/>
        <end position="170"/>
    </location>
</feature>
<feature type="compositionally biased region" description="Low complexity" evidence="1">
    <location>
        <begin position="140"/>
        <end position="152"/>
    </location>
</feature>
<dbReference type="Proteomes" id="UP000265703">
    <property type="component" value="Unassembled WGS sequence"/>
</dbReference>
<reference evidence="2 3" key="1">
    <citation type="submission" date="2018-06" db="EMBL/GenBank/DDBJ databases">
        <title>Comparative genomics reveals the genomic features of Rhizophagus irregularis, R. cerebriforme, R. diaphanum and Gigaspora rosea, and their symbiotic lifestyle signature.</title>
        <authorList>
            <person name="Morin E."/>
            <person name="San Clemente H."/>
            <person name="Chen E.C.H."/>
            <person name="De La Providencia I."/>
            <person name="Hainaut M."/>
            <person name="Kuo A."/>
            <person name="Kohler A."/>
            <person name="Murat C."/>
            <person name="Tang N."/>
            <person name="Roy S."/>
            <person name="Loubradou J."/>
            <person name="Henrissat B."/>
            <person name="Grigoriev I.V."/>
            <person name="Corradi N."/>
            <person name="Roux C."/>
            <person name="Martin F.M."/>
        </authorList>
    </citation>
    <scope>NUCLEOTIDE SEQUENCE [LARGE SCALE GENOMIC DNA]</scope>
    <source>
        <strain evidence="2 3">DAOM 227022</strain>
    </source>
</reference>
<feature type="region of interest" description="Disordered" evidence="1">
    <location>
        <begin position="1"/>
        <end position="110"/>
    </location>
</feature>
<proteinExistence type="predicted"/>
<comment type="caution">
    <text evidence="2">The sequence shown here is derived from an EMBL/GenBank/DDBJ whole genome shotgun (WGS) entry which is preliminary data.</text>
</comment>
<name>A0A397T688_9GLOM</name>
<feature type="compositionally biased region" description="Polar residues" evidence="1">
    <location>
        <begin position="240"/>
        <end position="254"/>
    </location>
</feature>
<accession>A0A397T688</accession>
<gene>
    <name evidence="2" type="ORF">C1645_600837</name>
</gene>
<feature type="compositionally biased region" description="Basic and acidic residues" evidence="1">
    <location>
        <begin position="204"/>
        <end position="220"/>
    </location>
</feature>
<feature type="compositionally biased region" description="Polar residues" evidence="1">
    <location>
        <begin position="45"/>
        <end position="73"/>
    </location>
</feature>
<keyword evidence="3" id="KW-1185">Reference proteome</keyword>
<organism evidence="2 3">
    <name type="scientific">Glomus cerebriforme</name>
    <dbReference type="NCBI Taxonomy" id="658196"/>
    <lineage>
        <taxon>Eukaryota</taxon>
        <taxon>Fungi</taxon>
        <taxon>Fungi incertae sedis</taxon>
        <taxon>Mucoromycota</taxon>
        <taxon>Glomeromycotina</taxon>
        <taxon>Glomeromycetes</taxon>
        <taxon>Glomerales</taxon>
        <taxon>Glomeraceae</taxon>
        <taxon>Glomus</taxon>
    </lineage>
</organism>
<evidence type="ECO:0000313" key="3">
    <source>
        <dbReference type="Proteomes" id="UP000265703"/>
    </source>
</evidence>
<protein>
    <submittedName>
        <fullName evidence="2">Uncharacterized protein</fullName>
    </submittedName>
</protein>